<evidence type="ECO:0000313" key="3">
    <source>
        <dbReference type="Proteomes" id="UP001286313"/>
    </source>
</evidence>
<proteinExistence type="predicted"/>
<feature type="region of interest" description="Disordered" evidence="1">
    <location>
        <begin position="76"/>
        <end position="105"/>
    </location>
</feature>
<comment type="caution">
    <text evidence="2">The sequence shown here is derived from an EMBL/GenBank/DDBJ whole genome shotgun (WGS) entry which is preliminary data.</text>
</comment>
<sequence>MDGISKIEVAYSWAGDFWETLREASNSDCLVSVSKRGVAKSLPPCSLKPHGVPGLRLSLIVITDMVIEGRFAVRNRRQGKLSQASCTRPPTSQHSTAKTRLPTPLARPVASRRLADWQWHRQLELPPTRHK</sequence>
<accession>A0AAE1BNT5</accession>
<keyword evidence="3" id="KW-1185">Reference proteome</keyword>
<name>A0AAE1BNT5_PETCI</name>
<feature type="compositionally biased region" description="Polar residues" evidence="1">
    <location>
        <begin position="80"/>
        <end position="98"/>
    </location>
</feature>
<organism evidence="2 3">
    <name type="scientific">Petrolisthes cinctipes</name>
    <name type="common">Flat porcelain crab</name>
    <dbReference type="NCBI Taxonomy" id="88211"/>
    <lineage>
        <taxon>Eukaryota</taxon>
        <taxon>Metazoa</taxon>
        <taxon>Ecdysozoa</taxon>
        <taxon>Arthropoda</taxon>
        <taxon>Crustacea</taxon>
        <taxon>Multicrustacea</taxon>
        <taxon>Malacostraca</taxon>
        <taxon>Eumalacostraca</taxon>
        <taxon>Eucarida</taxon>
        <taxon>Decapoda</taxon>
        <taxon>Pleocyemata</taxon>
        <taxon>Anomura</taxon>
        <taxon>Galatheoidea</taxon>
        <taxon>Porcellanidae</taxon>
        <taxon>Petrolisthes</taxon>
    </lineage>
</organism>
<dbReference type="AlphaFoldDB" id="A0AAE1BNT5"/>
<evidence type="ECO:0000313" key="2">
    <source>
        <dbReference type="EMBL" id="KAK3854212.1"/>
    </source>
</evidence>
<dbReference type="EMBL" id="JAWQEG010006662">
    <property type="protein sequence ID" value="KAK3854212.1"/>
    <property type="molecule type" value="Genomic_DNA"/>
</dbReference>
<protein>
    <submittedName>
        <fullName evidence="2">Uncharacterized protein</fullName>
    </submittedName>
</protein>
<evidence type="ECO:0000256" key="1">
    <source>
        <dbReference type="SAM" id="MobiDB-lite"/>
    </source>
</evidence>
<reference evidence="2" key="1">
    <citation type="submission" date="2023-10" db="EMBL/GenBank/DDBJ databases">
        <title>Genome assemblies of two species of porcelain crab, Petrolisthes cinctipes and Petrolisthes manimaculis (Anomura: Porcellanidae).</title>
        <authorList>
            <person name="Angst P."/>
        </authorList>
    </citation>
    <scope>NUCLEOTIDE SEQUENCE</scope>
    <source>
        <strain evidence="2">PB745_01</strain>
        <tissue evidence="2">Gill</tissue>
    </source>
</reference>
<gene>
    <name evidence="2" type="ORF">Pcinc_039287</name>
</gene>
<dbReference type="Proteomes" id="UP001286313">
    <property type="component" value="Unassembled WGS sequence"/>
</dbReference>